<protein>
    <submittedName>
        <fullName evidence="9">Interferon 1GA2</fullName>
    </submittedName>
</protein>
<evidence type="ECO:0000313" key="9">
    <source>
        <dbReference type="EMBL" id="CAB0000475.1"/>
    </source>
</evidence>
<keyword evidence="8" id="KW-0732">Signal</keyword>
<gene>
    <name evidence="9" type="primary">IF1GA2</name>
</gene>
<keyword evidence="7" id="KW-0175">Coiled coil</keyword>
<evidence type="ECO:0000256" key="5">
    <source>
        <dbReference type="ARBA" id="ARBA00023157"/>
    </source>
</evidence>
<dbReference type="SMART" id="SM00076">
    <property type="entry name" value="IFabd"/>
    <property type="match status" value="1"/>
</dbReference>
<dbReference type="SUPFAM" id="SSF47266">
    <property type="entry name" value="4-helical cytokines"/>
    <property type="match status" value="1"/>
</dbReference>
<sequence>MAQISLWLLAGVMLCSIPAGSLEEDKHWVHTGDKGRVLTLLSQLQKTPPYLCLDDRNDFKFPWEMETIMQMNRTQRLCLHHVMTAQIFRVFATRRSFAEWDRKRLSKLLSSLHQSLEDLEDQAKKENNNLACPNLGVVARNYFRRIQKYLKEKKYSSCAWEVVLVEVMARVINMILSLKKSQQIQNKLIW</sequence>
<feature type="chain" id="PRO_5031320361" evidence="8">
    <location>
        <begin position="24"/>
        <end position="190"/>
    </location>
</feature>
<dbReference type="PROSITE" id="PS00252">
    <property type="entry name" value="INTERFERON_A_B_D"/>
    <property type="match status" value="1"/>
</dbReference>
<evidence type="ECO:0000256" key="3">
    <source>
        <dbReference type="ARBA" id="ARBA00022525"/>
    </source>
</evidence>
<keyword evidence="4 6" id="KW-0051">Antiviral defense</keyword>
<evidence type="ECO:0000256" key="1">
    <source>
        <dbReference type="ARBA" id="ARBA00004613"/>
    </source>
</evidence>
<name>A0A7R8C3G6_MYOLU</name>
<dbReference type="EMBL" id="LR761234">
    <property type="protein sequence ID" value="CAB0000475.1"/>
    <property type="molecule type" value="Genomic_DNA"/>
</dbReference>
<keyword evidence="5" id="KW-1015">Disulfide bond</keyword>
<evidence type="ECO:0000256" key="8">
    <source>
        <dbReference type="SAM" id="SignalP"/>
    </source>
</evidence>
<proteinExistence type="inferred from homology"/>
<comment type="subcellular location">
    <subcellularLocation>
        <location evidence="1">Secreted</location>
    </subcellularLocation>
</comment>
<dbReference type="GO" id="GO:0005126">
    <property type="term" value="F:cytokine receptor binding"/>
    <property type="evidence" value="ECO:0007669"/>
    <property type="project" value="InterPro"/>
</dbReference>
<dbReference type="Pfam" id="PF00143">
    <property type="entry name" value="Interferon"/>
    <property type="match status" value="1"/>
</dbReference>
<dbReference type="PRINTS" id="PR00266">
    <property type="entry name" value="INTERFERONAB"/>
</dbReference>
<reference evidence="9" key="1">
    <citation type="journal article" date="2020" name="Genomics">
        <title>Comparative genomic analysis of eutherian interferon genes.</title>
        <authorList>
            <person name="Premzl M."/>
        </authorList>
    </citation>
    <scope>NUCLEOTIDE SEQUENCE</scope>
</reference>
<evidence type="ECO:0000256" key="4">
    <source>
        <dbReference type="ARBA" id="ARBA00023118"/>
    </source>
</evidence>
<dbReference type="InterPro" id="IPR000471">
    <property type="entry name" value="Interferon_alpha/beta/delta"/>
</dbReference>
<evidence type="ECO:0000256" key="6">
    <source>
        <dbReference type="RuleBase" id="RU000436"/>
    </source>
</evidence>
<keyword evidence="2 6" id="KW-0202">Cytokine</keyword>
<dbReference type="AlphaFoldDB" id="A0A7R8C3G6"/>
<evidence type="ECO:0000256" key="7">
    <source>
        <dbReference type="SAM" id="Coils"/>
    </source>
</evidence>
<accession>A0A7R8C3G6</accession>
<dbReference type="GO" id="GO:0005615">
    <property type="term" value="C:extracellular space"/>
    <property type="evidence" value="ECO:0007669"/>
    <property type="project" value="UniProtKB-KW"/>
</dbReference>
<feature type="signal peptide" evidence="8">
    <location>
        <begin position="1"/>
        <end position="23"/>
    </location>
</feature>
<evidence type="ECO:0000256" key="2">
    <source>
        <dbReference type="ARBA" id="ARBA00022514"/>
    </source>
</evidence>
<dbReference type="GO" id="GO:0005125">
    <property type="term" value="F:cytokine activity"/>
    <property type="evidence" value="ECO:0007669"/>
    <property type="project" value="UniProtKB-KW"/>
</dbReference>
<dbReference type="Gene3D" id="1.20.1250.10">
    <property type="match status" value="1"/>
</dbReference>
<keyword evidence="3" id="KW-0964">Secreted</keyword>
<dbReference type="PANTHER" id="PTHR11691:SF61">
    <property type="entry name" value="INTERFERON-DELTA-4"/>
    <property type="match status" value="1"/>
</dbReference>
<organism evidence="9">
    <name type="scientific">Myotis lucifugus</name>
    <name type="common">Little brown bat</name>
    <dbReference type="NCBI Taxonomy" id="59463"/>
    <lineage>
        <taxon>Eukaryota</taxon>
        <taxon>Metazoa</taxon>
        <taxon>Chordata</taxon>
        <taxon>Craniata</taxon>
        <taxon>Vertebrata</taxon>
        <taxon>Euteleostomi</taxon>
        <taxon>Mammalia</taxon>
        <taxon>Eutheria</taxon>
        <taxon>Laurasiatheria</taxon>
        <taxon>Chiroptera</taxon>
        <taxon>Yangochiroptera</taxon>
        <taxon>Vespertilionidae</taxon>
        <taxon>Myotis</taxon>
    </lineage>
</organism>
<comment type="similarity">
    <text evidence="6">Belongs to the alpha/beta interferon family.</text>
</comment>
<dbReference type="InterPro" id="IPR009079">
    <property type="entry name" value="4_helix_cytokine-like_core"/>
</dbReference>
<dbReference type="PANTHER" id="PTHR11691">
    <property type="entry name" value="TYPE I INTERFERON"/>
    <property type="match status" value="1"/>
</dbReference>
<dbReference type="GO" id="GO:0051607">
    <property type="term" value="P:defense response to virus"/>
    <property type="evidence" value="ECO:0007669"/>
    <property type="project" value="UniProtKB-KW"/>
</dbReference>
<feature type="coiled-coil region" evidence="7">
    <location>
        <begin position="102"/>
        <end position="129"/>
    </location>
</feature>
<dbReference type="OrthoDB" id="9794640at2759"/>